<protein>
    <recommendedName>
        <fullName evidence="8">Probable membrane transporter protein</fullName>
    </recommendedName>
</protein>
<keyword evidence="3" id="KW-0813">Transport</keyword>
<feature type="transmembrane region" description="Helical" evidence="8">
    <location>
        <begin position="7"/>
        <end position="36"/>
    </location>
</feature>
<comment type="similarity">
    <text evidence="2 8">Belongs to the 4-toluene sulfonate uptake permease (TSUP) (TC 2.A.102) family.</text>
</comment>
<dbReference type="PANTHER" id="PTHR30269">
    <property type="entry name" value="TRANSMEMBRANE PROTEIN YFCA"/>
    <property type="match status" value="1"/>
</dbReference>
<reference evidence="9 10" key="1">
    <citation type="submission" date="2020-08" db="EMBL/GenBank/DDBJ databases">
        <title>Genomic Encyclopedia of Type Strains, Phase IV (KMG-IV): sequencing the most valuable type-strain genomes for metagenomic binning, comparative biology and taxonomic classification.</title>
        <authorList>
            <person name="Goeker M."/>
        </authorList>
    </citation>
    <scope>NUCLEOTIDE SEQUENCE [LARGE SCALE GENOMIC DNA]</scope>
    <source>
        <strain evidence="9 10">DSM 103526</strain>
    </source>
</reference>
<proteinExistence type="inferred from homology"/>
<feature type="transmembrane region" description="Helical" evidence="8">
    <location>
        <begin position="75"/>
        <end position="92"/>
    </location>
</feature>
<keyword evidence="4 8" id="KW-1003">Cell membrane</keyword>
<evidence type="ECO:0000256" key="3">
    <source>
        <dbReference type="ARBA" id="ARBA00022448"/>
    </source>
</evidence>
<feature type="transmembrane region" description="Helical" evidence="8">
    <location>
        <begin position="199"/>
        <end position="223"/>
    </location>
</feature>
<gene>
    <name evidence="9" type="ORF">HNQ80_002338</name>
</gene>
<dbReference type="AlphaFoldDB" id="A0A841L1I3"/>
<dbReference type="GO" id="GO:0005886">
    <property type="term" value="C:plasma membrane"/>
    <property type="evidence" value="ECO:0007669"/>
    <property type="project" value="UniProtKB-SubCell"/>
</dbReference>
<evidence type="ECO:0000256" key="6">
    <source>
        <dbReference type="ARBA" id="ARBA00022989"/>
    </source>
</evidence>
<name>A0A841L1I3_9FIRM</name>
<evidence type="ECO:0000256" key="8">
    <source>
        <dbReference type="RuleBase" id="RU363041"/>
    </source>
</evidence>
<evidence type="ECO:0000313" key="9">
    <source>
        <dbReference type="EMBL" id="MBB6216239.1"/>
    </source>
</evidence>
<evidence type="ECO:0000256" key="1">
    <source>
        <dbReference type="ARBA" id="ARBA00004651"/>
    </source>
</evidence>
<dbReference type="EMBL" id="JACHEN010000013">
    <property type="protein sequence ID" value="MBB6216239.1"/>
    <property type="molecule type" value="Genomic_DNA"/>
</dbReference>
<evidence type="ECO:0000256" key="5">
    <source>
        <dbReference type="ARBA" id="ARBA00022692"/>
    </source>
</evidence>
<comment type="caution">
    <text evidence="9">The sequence shown here is derived from an EMBL/GenBank/DDBJ whole genome shotgun (WGS) entry which is preliminary data.</text>
</comment>
<accession>A0A841L1I3</accession>
<dbReference type="InterPro" id="IPR052017">
    <property type="entry name" value="TSUP"/>
</dbReference>
<sequence length="250" mass="26608">MDLKIIYLCFFGFLAQFIDSIAGGGGLISIPALFAFGIPPHFALGTNKFGAMFGTVSSSIGFIQSKKIHIPMLKYMIPCTIVGAALGVNTVLMIDQKILSGIILVLLAVVCLYTVLKKDLGSTDEFSGMTRKNILIGCSIAFILGFYDGFFGPGTGSFLIFSFITFLGFDFLVSCGNGKVLNAFSGISSFIVFALHGKVIYAIGIPLAISMILGALVGTKLAIKNGAKLIKPIFLIVSLGFIIKLSLEFI</sequence>
<dbReference type="PANTHER" id="PTHR30269:SF0">
    <property type="entry name" value="MEMBRANE TRANSPORTER PROTEIN YFCA-RELATED"/>
    <property type="match status" value="1"/>
</dbReference>
<dbReference type="RefSeq" id="WP_184310777.1">
    <property type="nucleotide sequence ID" value="NZ_JACHEN010000013.1"/>
</dbReference>
<evidence type="ECO:0000256" key="7">
    <source>
        <dbReference type="ARBA" id="ARBA00023136"/>
    </source>
</evidence>
<keyword evidence="5 8" id="KW-0812">Transmembrane</keyword>
<dbReference type="Pfam" id="PF01925">
    <property type="entry name" value="TauE"/>
    <property type="match status" value="1"/>
</dbReference>
<feature type="transmembrane region" description="Helical" evidence="8">
    <location>
        <begin position="98"/>
        <end position="116"/>
    </location>
</feature>
<evidence type="ECO:0000313" key="10">
    <source>
        <dbReference type="Proteomes" id="UP000579281"/>
    </source>
</evidence>
<evidence type="ECO:0000256" key="4">
    <source>
        <dbReference type="ARBA" id="ARBA00022475"/>
    </source>
</evidence>
<keyword evidence="10" id="KW-1185">Reference proteome</keyword>
<comment type="subcellular location">
    <subcellularLocation>
        <location evidence="1 8">Cell membrane</location>
        <topology evidence="1 8">Multi-pass membrane protein</topology>
    </subcellularLocation>
</comment>
<feature type="transmembrane region" description="Helical" evidence="8">
    <location>
        <begin position="158"/>
        <end position="178"/>
    </location>
</feature>
<dbReference type="InterPro" id="IPR002781">
    <property type="entry name" value="TM_pro_TauE-like"/>
</dbReference>
<keyword evidence="6 8" id="KW-1133">Transmembrane helix</keyword>
<keyword evidence="7 8" id="KW-0472">Membrane</keyword>
<evidence type="ECO:0000256" key="2">
    <source>
        <dbReference type="ARBA" id="ARBA00009142"/>
    </source>
</evidence>
<organism evidence="9 10">
    <name type="scientific">Anaerosolibacter carboniphilus</name>
    <dbReference type="NCBI Taxonomy" id="1417629"/>
    <lineage>
        <taxon>Bacteria</taxon>
        <taxon>Bacillati</taxon>
        <taxon>Bacillota</taxon>
        <taxon>Clostridia</taxon>
        <taxon>Peptostreptococcales</taxon>
        <taxon>Thermotaleaceae</taxon>
        <taxon>Anaerosolibacter</taxon>
    </lineage>
</organism>
<dbReference type="Proteomes" id="UP000579281">
    <property type="component" value="Unassembled WGS sequence"/>
</dbReference>